<dbReference type="Proteomes" id="UP000279259">
    <property type="component" value="Unassembled WGS sequence"/>
</dbReference>
<keyword evidence="2" id="KW-0472">Membrane</keyword>
<evidence type="ECO:0000313" key="5">
    <source>
        <dbReference type="Proteomes" id="UP000279259"/>
    </source>
</evidence>
<evidence type="ECO:0000313" key="4">
    <source>
        <dbReference type="EMBL" id="RSH95124.1"/>
    </source>
</evidence>
<gene>
    <name evidence="4" type="ORF">EHS25_000210</name>
</gene>
<proteinExistence type="predicted"/>
<protein>
    <submittedName>
        <fullName evidence="4">Uncharacterized protein</fullName>
    </submittedName>
</protein>
<dbReference type="EMBL" id="RSCD01000001">
    <property type="protein sequence ID" value="RSH95124.1"/>
    <property type="molecule type" value="Genomic_DNA"/>
</dbReference>
<keyword evidence="2" id="KW-0812">Transmembrane</keyword>
<sequence length="402" mass="44868">MAMWMALVYLAALAAMAAAEGPSSGRHPEGHPPKHGVHNVAVEAEPNSPPRWGYHGPYYPRPGGPYPMVGCDVLRHQHEHGSPLSALPLPEGKRWWHDYNSGLPDHLVDVSKHSIVLTRKDLEGWIVPDSIDVLPPPPEFLNETELRAPFREEYASWLEKHQTAGSIAWHLEHPEGLPYIPPNIGPAPRIWRDRLPEHLREVEKNGPITWGADGDNWIQPGTVDFPRRHGQQLSDDEVELKQWIEDHLTEGYGVATAHRQLEMRCRDEAAPALAPAPEEGSDVQHGPGHEHEHEHAGHHDTNVPEQTPATEDNVSSQLALTIGDSSFFDRWIASSKRIVTSHIFWISFITTFVLGVAHTRRARRRARAARLQLDQEQGDLLAKDTEDRLGSDGAIAPLLGKA</sequence>
<accession>A0A427YVF8</accession>
<evidence type="ECO:0000256" key="3">
    <source>
        <dbReference type="SAM" id="SignalP"/>
    </source>
</evidence>
<dbReference type="OrthoDB" id="10325633at2759"/>
<feature type="compositionally biased region" description="Basic and acidic residues" evidence="1">
    <location>
        <begin position="287"/>
        <end position="302"/>
    </location>
</feature>
<feature type="signal peptide" evidence="3">
    <location>
        <begin position="1"/>
        <end position="19"/>
    </location>
</feature>
<keyword evidence="5" id="KW-1185">Reference proteome</keyword>
<feature type="chain" id="PRO_5019089034" evidence="3">
    <location>
        <begin position="20"/>
        <end position="402"/>
    </location>
</feature>
<evidence type="ECO:0000256" key="2">
    <source>
        <dbReference type="SAM" id="Phobius"/>
    </source>
</evidence>
<keyword evidence="2" id="KW-1133">Transmembrane helix</keyword>
<comment type="caution">
    <text evidence="4">The sequence shown here is derived from an EMBL/GenBank/DDBJ whole genome shotgun (WGS) entry which is preliminary data.</text>
</comment>
<feature type="region of interest" description="Disordered" evidence="1">
    <location>
        <begin position="273"/>
        <end position="312"/>
    </location>
</feature>
<name>A0A427YVF8_9TREE</name>
<dbReference type="AlphaFoldDB" id="A0A427YVF8"/>
<keyword evidence="3" id="KW-0732">Signal</keyword>
<organism evidence="4 5">
    <name type="scientific">Saitozyma podzolica</name>
    <dbReference type="NCBI Taxonomy" id="1890683"/>
    <lineage>
        <taxon>Eukaryota</taxon>
        <taxon>Fungi</taxon>
        <taxon>Dikarya</taxon>
        <taxon>Basidiomycota</taxon>
        <taxon>Agaricomycotina</taxon>
        <taxon>Tremellomycetes</taxon>
        <taxon>Tremellales</taxon>
        <taxon>Trimorphomycetaceae</taxon>
        <taxon>Saitozyma</taxon>
    </lineage>
</organism>
<feature type="transmembrane region" description="Helical" evidence="2">
    <location>
        <begin position="338"/>
        <end position="357"/>
    </location>
</feature>
<evidence type="ECO:0000256" key="1">
    <source>
        <dbReference type="SAM" id="MobiDB-lite"/>
    </source>
</evidence>
<feature type="compositionally biased region" description="Polar residues" evidence="1">
    <location>
        <begin position="303"/>
        <end position="312"/>
    </location>
</feature>
<reference evidence="4 5" key="1">
    <citation type="submission" date="2018-11" db="EMBL/GenBank/DDBJ databases">
        <title>Genome sequence of Saitozyma podzolica DSM 27192.</title>
        <authorList>
            <person name="Aliyu H."/>
            <person name="Gorte O."/>
            <person name="Ochsenreither K."/>
        </authorList>
    </citation>
    <scope>NUCLEOTIDE SEQUENCE [LARGE SCALE GENOMIC DNA]</scope>
    <source>
        <strain evidence="4 5">DSM 27192</strain>
    </source>
</reference>